<proteinExistence type="predicted"/>
<gene>
    <name evidence="2" type="ORF">HMPREF9123_0508</name>
</gene>
<evidence type="ECO:0000256" key="1">
    <source>
        <dbReference type="SAM" id="MobiDB-lite"/>
    </source>
</evidence>
<dbReference type="HOGENOM" id="CLU_192224_0_0_4"/>
<dbReference type="EMBL" id="AFAY01000007">
    <property type="protein sequence ID" value="EGF11871.1"/>
    <property type="molecule type" value="Genomic_DNA"/>
</dbReference>
<evidence type="ECO:0000313" key="2">
    <source>
        <dbReference type="EMBL" id="EGF11871.1"/>
    </source>
</evidence>
<evidence type="ECO:0000313" key="3">
    <source>
        <dbReference type="Proteomes" id="UP000004105"/>
    </source>
</evidence>
<accession>F2B9V4</accession>
<protein>
    <submittedName>
        <fullName evidence="2">Uncharacterized protein</fullName>
    </submittedName>
</protein>
<organism evidence="2 3">
    <name type="scientific">Neisseria bacilliformis ATCC BAA-1200</name>
    <dbReference type="NCBI Taxonomy" id="888742"/>
    <lineage>
        <taxon>Bacteria</taxon>
        <taxon>Pseudomonadati</taxon>
        <taxon>Pseudomonadota</taxon>
        <taxon>Betaproteobacteria</taxon>
        <taxon>Neisseriales</taxon>
        <taxon>Neisseriaceae</taxon>
        <taxon>Neisseria</taxon>
    </lineage>
</organism>
<sequence length="85" mass="9533">MVSNGLLFFRTTSRNNPKPRASRGDTPYTATKKPAGCGAGQDNFNLYKNLYAVCSMQYAVCSMQYAVCSMQYAVCSMQYNFNTFH</sequence>
<comment type="caution">
    <text evidence="2">The sequence shown here is derived from an EMBL/GenBank/DDBJ whole genome shotgun (WGS) entry which is preliminary data.</text>
</comment>
<feature type="region of interest" description="Disordered" evidence="1">
    <location>
        <begin position="1"/>
        <end position="29"/>
    </location>
</feature>
<keyword evidence="3" id="KW-1185">Reference proteome</keyword>
<reference evidence="2 3" key="1">
    <citation type="submission" date="2011-02" db="EMBL/GenBank/DDBJ databases">
        <authorList>
            <person name="Muzny D."/>
            <person name="Qin X."/>
            <person name="Deng J."/>
            <person name="Jiang H."/>
            <person name="Liu Y."/>
            <person name="Qu J."/>
            <person name="Song X.-Z."/>
            <person name="Zhang L."/>
            <person name="Thornton R."/>
            <person name="Coyle M."/>
            <person name="Francisco L."/>
            <person name="Jackson L."/>
            <person name="Javaid M."/>
            <person name="Korchina V."/>
            <person name="Kovar C."/>
            <person name="Mata R."/>
            <person name="Mathew T."/>
            <person name="Ngo R."/>
            <person name="Nguyen L."/>
            <person name="Nguyen N."/>
            <person name="Okwuonu G."/>
            <person name="Ongeri F."/>
            <person name="Pham C."/>
            <person name="Simmons D."/>
            <person name="Wilczek-Boney K."/>
            <person name="Hale W."/>
            <person name="Jakkamsetti A."/>
            <person name="Pham P."/>
            <person name="Ruth R."/>
            <person name="San Lucas F."/>
            <person name="Warren J."/>
            <person name="Zhang J."/>
            <person name="Zhao Z."/>
            <person name="Zhou C."/>
            <person name="Zhu D."/>
            <person name="Lee S."/>
            <person name="Bess C."/>
            <person name="Blankenburg K."/>
            <person name="Forbes L."/>
            <person name="Fu Q."/>
            <person name="Gubbala S."/>
            <person name="Hirani K."/>
            <person name="Jayaseelan J.C."/>
            <person name="Lara F."/>
            <person name="Munidasa M."/>
            <person name="Palculict T."/>
            <person name="Patil S."/>
            <person name="Pu L.-L."/>
            <person name="Saada N."/>
            <person name="Tang L."/>
            <person name="Weissenberger G."/>
            <person name="Zhu Y."/>
            <person name="Hemphill L."/>
            <person name="Shang Y."/>
            <person name="Youmans B."/>
            <person name="Ayvaz T."/>
            <person name="Ross M."/>
            <person name="Santibanez J."/>
            <person name="Aqrawi P."/>
            <person name="Gross S."/>
            <person name="Joshi V."/>
            <person name="Fowler G."/>
            <person name="Nazareth L."/>
            <person name="Reid J."/>
            <person name="Worley K."/>
            <person name="Petrosino J."/>
            <person name="Highlander S."/>
            <person name="Gibbs R."/>
        </authorList>
    </citation>
    <scope>NUCLEOTIDE SEQUENCE [LARGE SCALE GENOMIC DNA]</scope>
    <source>
        <strain evidence="2 3">ATCC BAA-1200</strain>
    </source>
</reference>
<dbReference type="Proteomes" id="UP000004105">
    <property type="component" value="Unassembled WGS sequence"/>
</dbReference>
<dbReference type="AlphaFoldDB" id="F2B9V4"/>
<name>F2B9V4_9NEIS</name>